<proteinExistence type="predicted"/>
<evidence type="ECO:0000259" key="1">
    <source>
        <dbReference type="Pfam" id="PF03551"/>
    </source>
</evidence>
<dbReference type="InterPro" id="IPR018309">
    <property type="entry name" value="Tscrpt_reg_PadR_C"/>
</dbReference>
<dbReference type="InterPro" id="IPR036390">
    <property type="entry name" value="WH_DNA-bd_sf"/>
</dbReference>
<dbReference type="PANTHER" id="PTHR43252:SF6">
    <property type="entry name" value="NEGATIVE TRANSCRIPTION REGULATOR PADR"/>
    <property type="match status" value="1"/>
</dbReference>
<evidence type="ECO:0000259" key="2">
    <source>
        <dbReference type="Pfam" id="PF10400"/>
    </source>
</evidence>
<dbReference type="Pfam" id="PF03551">
    <property type="entry name" value="PadR"/>
    <property type="match status" value="1"/>
</dbReference>
<sequence length="187" mass="22203">MIILYTDSVKEHRRNFMKNVLQYTILGLLNNHSLTGYEIYKSFSEVIGEIWNAKHSQIYNELKKLLQSEHIYISNIDETSKVTKKIYSITDLGRTTLFHWIENAEEDESNKDPFAIKVYFFDSLEDESKHQLLTQKKIEKEEKLMHLQAIYNQLDAKSDLQHILILKKALLREQSYIDWLDFCLAEI</sequence>
<name>A0A418HLM5_STAGA</name>
<organism evidence="3 4">
    <name type="scientific">Staphylococcus gallinarum</name>
    <dbReference type="NCBI Taxonomy" id="1293"/>
    <lineage>
        <taxon>Bacteria</taxon>
        <taxon>Bacillati</taxon>
        <taxon>Bacillota</taxon>
        <taxon>Bacilli</taxon>
        <taxon>Bacillales</taxon>
        <taxon>Staphylococcaceae</taxon>
        <taxon>Staphylococcus</taxon>
    </lineage>
</organism>
<dbReference type="Pfam" id="PF10400">
    <property type="entry name" value="Vir_act_alpha_C"/>
    <property type="match status" value="1"/>
</dbReference>
<dbReference type="EMBL" id="QXRZ01000010">
    <property type="protein sequence ID" value="RIL41495.1"/>
    <property type="molecule type" value="Genomic_DNA"/>
</dbReference>
<dbReference type="AlphaFoldDB" id="A0A418HLM5"/>
<feature type="domain" description="Transcription regulator PadR C-terminal" evidence="2">
    <location>
        <begin position="111"/>
        <end position="186"/>
    </location>
</feature>
<reference evidence="3 4" key="1">
    <citation type="journal article" date="2016" name="Front. Microbiol.">
        <title>Comprehensive Phylogenetic Analysis of Bovine Non-aureus Staphylococci Species Based on Whole-Genome Sequencing.</title>
        <authorList>
            <person name="Naushad S."/>
            <person name="Barkema H.W."/>
            <person name="Luby C."/>
            <person name="Condas L.A."/>
            <person name="Nobrega D.B."/>
            <person name="Carson D.A."/>
            <person name="De Buck J."/>
        </authorList>
    </citation>
    <scope>NUCLEOTIDE SEQUENCE [LARGE SCALE GENOMIC DNA]</scope>
    <source>
        <strain evidence="3 4">SNUC 1388</strain>
    </source>
</reference>
<gene>
    <name evidence="3" type="ORF">BUZ01_12175</name>
</gene>
<dbReference type="InterPro" id="IPR005149">
    <property type="entry name" value="Tscrpt_reg_PadR_N"/>
</dbReference>
<protein>
    <submittedName>
        <fullName evidence="3">PadR family transcriptional regulator</fullName>
    </submittedName>
</protein>
<dbReference type="OrthoDB" id="9783723at2"/>
<evidence type="ECO:0000313" key="4">
    <source>
        <dbReference type="Proteomes" id="UP000283576"/>
    </source>
</evidence>
<dbReference type="Gene3D" id="6.10.140.190">
    <property type="match status" value="1"/>
</dbReference>
<dbReference type="PANTHER" id="PTHR43252">
    <property type="entry name" value="TRANSCRIPTIONAL REGULATOR YQJI"/>
    <property type="match status" value="1"/>
</dbReference>
<feature type="domain" description="Transcription regulator PadR N-terminal" evidence="1">
    <location>
        <begin position="25"/>
        <end position="97"/>
    </location>
</feature>
<comment type="caution">
    <text evidence="3">The sequence shown here is derived from an EMBL/GenBank/DDBJ whole genome shotgun (WGS) entry which is preliminary data.</text>
</comment>
<dbReference type="Proteomes" id="UP000283576">
    <property type="component" value="Unassembled WGS sequence"/>
</dbReference>
<dbReference type="Gene3D" id="1.10.10.10">
    <property type="entry name" value="Winged helix-like DNA-binding domain superfamily/Winged helix DNA-binding domain"/>
    <property type="match status" value="1"/>
</dbReference>
<dbReference type="InterPro" id="IPR036388">
    <property type="entry name" value="WH-like_DNA-bd_sf"/>
</dbReference>
<dbReference type="SUPFAM" id="SSF46785">
    <property type="entry name" value="Winged helix' DNA-binding domain"/>
    <property type="match status" value="1"/>
</dbReference>
<accession>A0A418HLM5</accession>
<evidence type="ECO:0000313" key="3">
    <source>
        <dbReference type="EMBL" id="RIL41495.1"/>
    </source>
</evidence>